<protein>
    <submittedName>
        <fullName evidence="1">Uncharacterized protein</fullName>
    </submittedName>
</protein>
<evidence type="ECO:0000313" key="1">
    <source>
        <dbReference type="EMBL" id="MBB3190923.1"/>
    </source>
</evidence>
<sequence length="74" mass="8718">MDEIELRPAPWGDWVMICQCGHTEIRSAGSQGWQNFEVKPLPGSRYDITCLICRRRTERECFYRDMGRIRPDPS</sequence>
<organism evidence="1 2">
    <name type="scientific">Halomonas cerina</name>
    <dbReference type="NCBI Taxonomy" id="447424"/>
    <lineage>
        <taxon>Bacteria</taxon>
        <taxon>Pseudomonadati</taxon>
        <taxon>Pseudomonadota</taxon>
        <taxon>Gammaproteobacteria</taxon>
        <taxon>Oceanospirillales</taxon>
        <taxon>Halomonadaceae</taxon>
        <taxon>Halomonas</taxon>
    </lineage>
</organism>
<proteinExistence type="predicted"/>
<evidence type="ECO:0000313" key="2">
    <source>
        <dbReference type="Proteomes" id="UP000547614"/>
    </source>
</evidence>
<dbReference type="EMBL" id="JACHXP010000009">
    <property type="protein sequence ID" value="MBB3190923.1"/>
    <property type="molecule type" value="Genomic_DNA"/>
</dbReference>
<dbReference type="AlphaFoldDB" id="A0A839V5G3"/>
<accession>A0A839V5G3</accession>
<gene>
    <name evidence="1" type="ORF">FHR94_002164</name>
</gene>
<name>A0A839V5G3_9GAMM</name>
<dbReference type="RefSeq" id="WP_183325716.1">
    <property type="nucleotide sequence ID" value="NZ_JACHXP010000009.1"/>
</dbReference>
<comment type="caution">
    <text evidence="1">The sequence shown here is derived from an EMBL/GenBank/DDBJ whole genome shotgun (WGS) entry which is preliminary data.</text>
</comment>
<keyword evidence="2" id="KW-1185">Reference proteome</keyword>
<dbReference type="Proteomes" id="UP000547614">
    <property type="component" value="Unassembled WGS sequence"/>
</dbReference>
<reference evidence="1 2" key="1">
    <citation type="submission" date="2020-08" db="EMBL/GenBank/DDBJ databases">
        <title>Genomic Encyclopedia of Type Strains, Phase III (KMG-III): the genomes of soil and plant-associated and newly described type strains.</title>
        <authorList>
            <person name="Whitman W."/>
        </authorList>
    </citation>
    <scope>NUCLEOTIDE SEQUENCE [LARGE SCALE GENOMIC DNA]</scope>
    <source>
        <strain evidence="1 2">CECT 7282</strain>
    </source>
</reference>